<keyword evidence="9" id="KW-0067">ATP-binding</keyword>
<dbReference type="Pfam" id="PF11867">
    <property type="entry name" value="T1RH-like_C"/>
    <property type="match status" value="1"/>
</dbReference>
<dbReference type="InterPro" id="IPR007409">
    <property type="entry name" value="Restrct_endonuc_type1_HsdR_N"/>
</dbReference>
<dbReference type="EC" id="3.1.21.3" evidence="3"/>
<dbReference type="NCBIfam" id="TIGR00348">
    <property type="entry name" value="hsdR"/>
    <property type="match status" value="1"/>
</dbReference>
<organism evidence="12 13">
    <name type="scientific">Thermococcus celericrescens</name>
    <dbReference type="NCBI Taxonomy" id="227598"/>
    <lineage>
        <taxon>Archaea</taxon>
        <taxon>Methanobacteriati</taxon>
        <taxon>Methanobacteriota</taxon>
        <taxon>Thermococci</taxon>
        <taxon>Thermococcales</taxon>
        <taxon>Thermococcaceae</taxon>
        <taxon>Thermococcus</taxon>
    </lineage>
</organism>
<dbReference type="InterPro" id="IPR055180">
    <property type="entry name" value="HsdR_RecA-like_helicase_dom_2"/>
</dbReference>
<evidence type="ECO:0000256" key="7">
    <source>
        <dbReference type="ARBA" id="ARBA00022759"/>
    </source>
</evidence>
<evidence type="ECO:0000256" key="6">
    <source>
        <dbReference type="ARBA" id="ARBA00022747"/>
    </source>
</evidence>
<dbReference type="InterPro" id="IPR004473">
    <property type="entry name" value="Restrct_endonuc_typeI_HsdR"/>
</dbReference>
<dbReference type="InterPro" id="IPR014001">
    <property type="entry name" value="Helicase_ATP-bd"/>
</dbReference>
<dbReference type="GO" id="GO:0009035">
    <property type="term" value="F:type I site-specific deoxyribonuclease activity"/>
    <property type="evidence" value="ECO:0007669"/>
    <property type="project" value="UniProtKB-EC"/>
</dbReference>
<dbReference type="PROSITE" id="PS51192">
    <property type="entry name" value="HELICASE_ATP_BIND_1"/>
    <property type="match status" value="1"/>
</dbReference>
<evidence type="ECO:0000313" key="12">
    <source>
        <dbReference type="EMBL" id="KUH33352.1"/>
    </source>
</evidence>
<evidence type="ECO:0000256" key="2">
    <source>
        <dbReference type="ARBA" id="ARBA00008598"/>
    </source>
</evidence>
<gene>
    <name evidence="12" type="ORF">APY94_06345</name>
</gene>
<dbReference type="InterPro" id="IPR051268">
    <property type="entry name" value="Type-I_R_enzyme_R_subunit"/>
</dbReference>
<evidence type="ECO:0000256" key="10">
    <source>
        <dbReference type="ARBA" id="ARBA00023125"/>
    </source>
</evidence>
<keyword evidence="5" id="KW-0547">Nucleotide-binding</keyword>
<keyword evidence="6" id="KW-0680">Restriction system</keyword>
<comment type="similarity">
    <text evidence="2">Belongs to the HsdR family.</text>
</comment>
<evidence type="ECO:0000256" key="1">
    <source>
        <dbReference type="ARBA" id="ARBA00000851"/>
    </source>
</evidence>
<dbReference type="PANTHER" id="PTHR30195:SF15">
    <property type="entry name" value="TYPE I RESTRICTION ENZYME HINDI ENDONUCLEASE SUBUNIT"/>
    <property type="match status" value="1"/>
</dbReference>
<dbReference type="GO" id="GO:0120545">
    <property type="term" value="F:nucleic acid conformation isomerase activity"/>
    <property type="evidence" value="ECO:0007669"/>
    <property type="project" value="UniProtKB-ARBA"/>
</dbReference>
<comment type="catalytic activity">
    <reaction evidence="1">
        <text>Endonucleolytic cleavage of DNA to give random double-stranded fragments with terminal 5'-phosphates, ATP is simultaneously hydrolyzed.</text>
        <dbReference type="EC" id="3.1.21.3"/>
    </reaction>
</comment>
<dbReference type="Pfam" id="PF22679">
    <property type="entry name" value="T1R_D3-like"/>
    <property type="match status" value="1"/>
</dbReference>
<evidence type="ECO:0000256" key="3">
    <source>
        <dbReference type="ARBA" id="ARBA00012654"/>
    </source>
</evidence>
<evidence type="ECO:0000256" key="4">
    <source>
        <dbReference type="ARBA" id="ARBA00022722"/>
    </source>
</evidence>
<dbReference type="GO" id="GO:0005524">
    <property type="term" value="F:ATP binding"/>
    <property type="evidence" value="ECO:0007669"/>
    <property type="project" value="UniProtKB-KW"/>
</dbReference>
<comment type="caution">
    <text evidence="12">The sequence shown here is derived from an EMBL/GenBank/DDBJ whole genome shotgun (WGS) entry which is preliminary data.</text>
</comment>
<dbReference type="Gene3D" id="3.40.50.300">
    <property type="entry name" value="P-loop containing nucleotide triphosphate hydrolases"/>
    <property type="match status" value="2"/>
</dbReference>
<sequence length="1006" mass="119210">MSTPEERISEYPFINIMSKELGWEYVPPSELKKERDYNSALLKDRLMRALLRINAGKISEEDAEQIIKKLEYLPHTIEGNREFLEILKNGLSFKPKGSKFHRTIWLIDYENLGNNEFLVTRQFYIKEGENRRRPDIVLFINGIPVVVIEVKSPTTESETLEVAYQQIKDYESAVPKLFVFNQFNIISDWTEVLYAPTFSDAPLDMWGRWKDPYPHKLDVTYYEDPIKVTAYGMLSKENLIDLIRNFIFFRHEKNKLVKIISRYMQFRATNKIHDRILRTYLGEDNKKTGLIWHTQGSGKSLTMFFTAWKLYRTEELDNPTIVIVVDRDNLEQQMFETFQKHKFNVKRASSIPKLIEMLYNDERGIILTTVQKFQEPRESEDKERTRRYREMFEALKSGNHPVNKRQNVIILTDESHRSQYGVLAINMRAMLSNAFIFGFTGTPIAKDERNTFEKFNPPGELYLDRYSIEESIRDGFTVPIYYQYKGVKYKVDKELADKLFESEFWMLDEETKKKLQKKVDRKLLLKLRKRIELVAKDIAEHYQKYIEPLGFKGQVVAVNRWACAYYKEELDKYLPPEWSEVVFSPRDDDPQELRKYHKSKEKIEEIVEKFRHGDTPKLLIVTNMLLTGFDAPVNQVMYLDKYLRDHNLLQAIARVNRPAPGKEFGLVVDYSGVFENLKEVLNFYQEDIKGVAYNYDSLKEGFKNIYNELVEFLGGVNQVNKNTLDYFVINYLRDPARAKFFEEKYQQLAKLFEFISPDPFLAPYLDTYKKITAIYKAYVRKYKGKKGRKFRDYYKKTEKIIERSVEAKEIEDKFPVIKFDVDYLEKLSSKVKKGEANDSKLIDLTVVLKKWSERNKNKGPAYQKLSERIEKLIKRIYENAEKIQEFSKQLHELAQEVIEIEKEPLKYGLSSEEFLLMSFLHEKLGVDKQTARKYVLELKEELKDKMFSGWTTRESARAEVEQSVRLFLLVKLAERNLEPSELERTLDTIHHEFFELLVENFDEGWK</sequence>
<protein>
    <recommendedName>
        <fullName evidence="3">type I site-specific deoxyribonuclease</fullName>
        <ecNumber evidence="3">3.1.21.3</ecNumber>
    </recommendedName>
</protein>
<dbReference type="CDD" id="cd22332">
    <property type="entry name" value="HsdR_N"/>
    <property type="match status" value="1"/>
</dbReference>
<dbReference type="InterPro" id="IPR027417">
    <property type="entry name" value="P-loop_NTPase"/>
</dbReference>
<dbReference type="Pfam" id="PF18766">
    <property type="entry name" value="SWI2_SNF2"/>
    <property type="match status" value="1"/>
</dbReference>
<dbReference type="Pfam" id="PF04313">
    <property type="entry name" value="HSDR_N"/>
    <property type="match status" value="1"/>
</dbReference>
<evidence type="ECO:0000256" key="5">
    <source>
        <dbReference type="ARBA" id="ARBA00022741"/>
    </source>
</evidence>
<feature type="domain" description="Helicase ATP-binding" evidence="11">
    <location>
        <begin position="280"/>
        <end position="461"/>
    </location>
</feature>
<dbReference type="CDD" id="cd18030">
    <property type="entry name" value="DEXHc_RE_I_HsdR"/>
    <property type="match status" value="1"/>
</dbReference>
<dbReference type="PANTHER" id="PTHR30195">
    <property type="entry name" value="TYPE I SITE-SPECIFIC DEOXYRIBONUCLEASE PROTEIN SUBUNIT M AND R"/>
    <property type="match status" value="1"/>
</dbReference>
<dbReference type="InterPro" id="IPR021810">
    <property type="entry name" value="T1RH-like_C"/>
</dbReference>
<evidence type="ECO:0000256" key="9">
    <source>
        <dbReference type="ARBA" id="ARBA00022840"/>
    </source>
</evidence>
<evidence type="ECO:0000259" key="11">
    <source>
        <dbReference type="PROSITE" id="PS51192"/>
    </source>
</evidence>
<proteinExistence type="inferred from homology"/>
<dbReference type="STRING" id="227598.APY94_06345"/>
<keyword evidence="4" id="KW-0540">Nuclease</keyword>
<dbReference type="CDD" id="cd18800">
    <property type="entry name" value="SF2_C_EcoR124I-like"/>
    <property type="match status" value="1"/>
</dbReference>
<evidence type="ECO:0000313" key="13">
    <source>
        <dbReference type="Proteomes" id="UP000053462"/>
    </source>
</evidence>
<accession>A0A117ITM2</accession>
<keyword evidence="13" id="KW-1185">Reference proteome</keyword>
<dbReference type="Gene3D" id="3.90.1570.50">
    <property type="match status" value="1"/>
</dbReference>
<dbReference type="SMART" id="SM00487">
    <property type="entry name" value="DEXDc"/>
    <property type="match status" value="1"/>
</dbReference>
<keyword evidence="10" id="KW-0238">DNA-binding</keyword>
<reference evidence="12 13" key="1">
    <citation type="submission" date="2015-10" db="EMBL/GenBank/DDBJ databases">
        <title>Draft genome sequence of Thermococcus celericrescens strain DSM 17994.</title>
        <authorList>
            <person name="Hong S.-J."/>
            <person name="Park C.-E."/>
            <person name="Shin J.-H."/>
        </authorList>
    </citation>
    <scope>NUCLEOTIDE SEQUENCE [LARGE SCALE GENOMIC DNA]</scope>
    <source>
        <strain evidence="12 13">DSM 17994</strain>
    </source>
</reference>
<evidence type="ECO:0000256" key="8">
    <source>
        <dbReference type="ARBA" id="ARBA00022801"/>
    </source>
</evidence>
<dbReference type="InterPro" id="IPR040980">
    <property type="entry name" value="SWI2_SNF2"/>
</dbReference>
<dbReference type="EMBL" id="LLYW01000021">
    <property type="protein sequence ID" value="KUH33352.1"/>
    <property type="molecule type" value="Genomic_DNA"/>
</dbReference>
<dbReference type="AlphaFoldDB" id="A0A117ITM2"/>
<dbReference type="GO" id="GO:0009307">
    <property type="term" value="P:DNA restriction-modification system"/>
    <property type="evidence" value="ECO:0007669"/>
    <property type="project" value="UniProtKB-KW"/>
</dbReference>
<dbReference type="GO" id="GO:0003677">
    <property type="term" value="F:DNA binding"/>
    <property type="evidence" value="ECO:0007669"/>
    <property type="project" value="UniProtKB-KW"/>
</dbReference>
<keyword evidence="8" id="KW-0378">Hydrolase</keyword>
<dbReference type="Proteomes" id="UP000053462">
    <property type="component" value="Unassembled WGS sequence"/>
</dbReference>
<name>A0A117ITM2_9EURY</name>
<keyword evidence="7" id="KW-0255">Endonuclease</keyword>
<dbReference type="SUPFAM" id="SSF52540">
    <property type="entry name" value="P-loop containing nucleoside triphosphate hydrolases"/>
    <property type="match status" value="2"/>
</dbReference>